<name>A0A0M3HR33_ASCLU</name>
<organism evidence="1 2">
    <name type="scientific">Ascaris lumbricoides</name>
    <name type="common">Giant roundworm</name>
    <dbReference type="NCBI Taxonomy" id="6252"/>
    <lineage>
        <taxon>Eukaryota</taxon>
        <taxon>Metazoa</taxon>
        <taxon>Ecdysozoa</taxon>
        <taxon>Nematoda</taxon>
        <taxon>Chromadorea</taxon>
        <taxon>Rhabditida</taxon>
        <taxon>Spirurina</taxon>
        <taxon>Ascaridomorpha</taxon>
        <taxon>Ascaridoidea</taxon>
        <taxon>Ascarididae</taxon>
        <taxon>Ascaris</taxon>
    </lineage>
</organism>
<dbReference type="AlphaFoldDB" id="A0A0M3HR33"/>
<evidence type="ECO:0000313" key="2">
    <source>
        <dbReference type="WBParaSite" id="ALUE_0000467901-mRNA-1"/>
    </source>
</evidence>
<protein>
    <submittedName>
        <fullName evidence="2">F5/8 type C domain-containing protein</fullName>
    </submittedName>
</protein>
<evidence type="ECO:0000313" key="1">
    <source>
        <dbReference type="Proteomes" id="UP000036681"/>
    </source>
</evidence>
<sequence length="73" mass="7825">MYAAGIDGNNTWTVAEYNEEKVTEFNGAISAGHNSAPSSSCSHSLQLQPPSWQVLPPASFSLYQRHAPSGYPA</sequence>
<accession>A0A0M3HR33</accession>
<dbReference type="Proteomes" id="UP000036681">
    <property type="component" value="Unplaced"/>
</dbReference>
<keyword evidence="1" id="KW-1185">Reference proteome</keyword>
<reference evidence="2" key="1">
    <citation type="submission" date="2017-02" db="UniProtKB">
        <authorList>
            <consortium name="WormBaseParasite"/>
        </authorList>
    </citation>
    <scope>IDENTIFICATION</scope>
</reference>
<proteinExistence type="predicted"/>
<dbReference type="WBParaSite" id="ALUE_0000467901-mRNA-1">
    <property type="protein sequence ID" value="ALUE_0000467901-mRNA-1"/>
    <property type="gene ID" value="ALUE_0000467901"/>
</dbReference>